<reference evidence="4 5" key="1">
    <citation type="submission" date="2018-03" db="EMBL/GenBank/DDBJ databases">
        <title>Genomic Encyclopedia of Archaeal and Bacterial Type Strains, Phase II (KMG-II): from individual species to whole genera.</title>
        <authorList>
            <person name="Goeker M."/>
        </authorList>
    </citation>
    <scope>NUCLEOTIDE SEQUENCE [LARGE SCALE GENOMIC DNA]</scope>
    <source>
        <strain evidence="4 5">DSM 100673</strain>
    </source>
</reference>
<keyword evidence="1 4" id="KW-0808">Transferase</keyword>
<dbReference type="InterPro" id="IPR050832">
    <property type="entry name" value="Bact_Acetyltransf"/>
</dbReference>
<protein>
    <submittedName>
        <fullName evidence="4">Acetyltransferase (GNAT) family protein</fullName>
    </submittedName>
</protein>
<evidence type="ECO:0000256" key="2">
    <source>
        <dbReference type="ARBA" id="ARBA00023315"/>
    </source>
</evidence>
<dbReference type="GO" id="GO:0016747">
    <property type="term" value="F:acyltransferase activity, transferring groups other than amino-acyl groups"/>
    <property type="evidence" value="ECO:0007669"/>
    <property type="project" value="InterPro"/>
</dbReference>
<keyword evidence="5" id="KW-1185">Reference proteome</keyword>
<sequence length="170" mass="19115">MSFRLEFVDTLPDIRAFEALMVEYYQVMAGKVAAIGGPVLSAQEIAADTIAHLPEMTPPDGRLLLAISDEGALIGCGVIRRVRPDAAELKRMYVRPEAQGLGLGRQLFEMRINEARRMGCTTLYADTVKGNRAMLAMYEGYGFRYIPRYAENANGPKFEPWLVYLEYRLD</sequence>
<evidence type="ECO:0000259" key="3">
    <source>
        <dbReference type="PROSITE" id="PS51186"/>
    </source>
</evidence>
<evidence type="ECO:0000313" key="5">
    <source>
        <dbReference type="Proteomes" id="UP000240418"/>
    </source>
</evidence>
<dbReference type="PROSITE" id="PS51186">
    <property type="entry name" value="GNAT"/>
    <property type="match status" value="1"/>
</dbReference>
<dbReference type="RefSeq" id="WP_165798837.1">
    <property type="nucleotide sequence ID" value="NZ_PYGJ01000003.1"/>
</dbReference>
<dbReference type="Pfam" id="PF00583">
    <property type="entry name" value="Acetyltransf_1"/>
    <property type="match status" value="1"/>
</dbReference>
<dbReference type="PANTHER" id="PTHR43877:SF2">
    <property type="entry name" value="AMINOALKYLPHOSPHONATE N-ACETYLTRANSFERASE-RELATED"/>
    <property type="match status" value="1"/>
</dbReference>
<dbReference type="Proteomes" id="UP000240418">
    <property type="component" value="Unassembled WGS sequence"/>
</dbReference>
<feature type="domain" description="N-acetyltransferase" evidence="3">
    <location>
        <begin position="1"/>
        <end position="170"/>
    </location>
</feature>
<organism evidence="4 5">
    <name type="scientific">Shimia abyssi</name>
    <dbReference type="NCBI Taxonomy" id="1662395"/>
    <lineage>
        <taxon>Bacteria</taxon>
        <taxon>Pseudomonadati</taxon>
        <taxon>Pseudomonadota</taxon>
        <taxon>Alphaproteobacteria</taxon>
        <taxon>Rhodobacterales</taxon>
        <taxon>Roseobacteraceae</taxon>
    </lineage>
</organism>
<accession>A0A2P8FG26</accession>
<dbReference type="AlphaFoldDB" id="A0A2P8FG26"/>
<gene>
    <name evidence="4" type="ORF">CLV88_103327</name>
</gene>
<evidence type="ECO:0000313" key="4">
    <source>
        <dbReference type="EMBL" id="PSL20679.1"/>
    </source>
</evidence>
<comment type="caution">
    <text evidence="4">The sequence shown here is derived from an EMBL/GenBank/DDBJ whole genome shotgun (WGS) entry which is preliminary data.</text>
</comment>
<dbReference type="InterPro" id="IPR000182">
    <property type="entry name" value="GNAT_dom"/>
</dbReference>
<proteinExistence type="predicted"/>
<dbReference type="CDD" id="cd04301">
    <property type="entry name" value="NAT_SF"/>
    <property type="match status" value="1"/>
</dbReference>
<dbReference type="InterPro" id="IPR016181">
    <property type="entry name" value="Acyl_CoA_acyltransferase"/>
</dbReference>
<name>A0A2P8FG26_9RHOB</name>
<dbReference type="EMBL" id="PYGJ01000003">
    <property type="protein sequence ID" value="PSL20679.1"/>
    <property type="molecule type" value="Genomic_DNA"/>
</dbReference>
<dbReference type="SUPFAM" id="SSF55729">
    <property type="entry name" value="Acyl-CoA N-acyltransferases (Nat)"/>
    <property type="match status" value="1"/>
</dbReference>
<dbReference type="Gene3D" id="3.40.630.30">
    <property type="match status" value="1"/>
</dbReference>
<keyword evidence="2" id="KW-0012">Acyltransferase</keyword>
<evidence type="ECO:0000256" key="1">
    <source>
        <dbReference type="ARBA" id="ARBA00022679"/>
    </source>
</evidence>
<dbReference type="PANTHER" id="PTHR43877">
    <property type="entry name" value="AMINOALKYLPHOSPHONATE N-ACETYLTRANSFERASE-RELATED-RELATED"/>
    <property type="match status" value="1"/>
</dbReference>